<evidence type="ECO:0000256" key="14">
    <source>
        <dbReference type="SAM" id="MobiDB-lite"/>
    </source>
</evidence>
<dbReference type="SUPFAM" id="SSF48264">
    <property type="entry name" value="Cytochrome P450"/>
    <property type="match status" value="1"/>
</dbReference>
<dbReference type="GO" id="GO:0004497">
    <property type="term" value="F:monooxygenase activity"/>
    <property type="evidence" value="ECO:0007669"/>
    <property type="project" value="UniProtKB-KW"/>
</dbReference>
<dbReference type="PANTHER" id="PTHR24303:SF31">
    <property type="entry name" value="CYTOCHROME P450 307A1-RELATED"/>
    <property type="match status" value="1"/>
</dbReference>
<feature type="chain" id="PRO_5003041058" description="Cytochrome P450" evidence="15">
    <location>
        <begin position="19"/>
        <end position="679"/>
    </location>
</feature>
<dbReference type="GO" id="GO:0005506">
    <property type="term" value="F:iron ion binding"/>
    <property type="evidence" value="ECO:0007669"/>
    <property type="project" value="InterPro"/>
</dbReference>
<feature type="signal peptide" evidence="15">
    <location>
        <begin position="1"/>
        <end position="18"/>
    </location>
</feature>
<evidence type="ECO:0000256" key="15">
    <source>
        <dbReference type="SAM" id="SignalP"/>
    </source>
</evidence>
<dbReference type="InParanoid" id="D3BBW1"/>
<dbReference type="PRINTS" id="PR00463">
    <property type="entry name" value="EP450I"/>
</dbReference>
<dbReference type="GeneID" id="31361465"/>
<organism evidence="16 17">
    <name type="scientific">Heterostelium pallidum (strain ATCC 26659 / Pp 5 / PN500)</name>
    <name type="common">Cellular slime mold</name>
    <name type="synonym">Polysphondylium pallidum</name>
    <dbReference type="NCBI Taxonomy" id="670386"/>
    <lineage>
        <taxon>Eukaryota</taxon>
        <taxon>Amoebozoa</taxon>
        <taxon>Evosea</taxon>
        <taxon>Eumycetozoa</taxon>
        <taxon>Dictyostelia</taxon>
        <taxon>Acytosteliales</taxon>
        <taxon>Acytosteliaceae</taxon>
        <taxon>Heterostelium</taxon>
    </lineage>
</organism>
<dbReference type="PANTHER" id="PTHR24303">
    <property type="entry name" value="HEME-BINDING MONOOXYGENASE FAMILY"/>
    <property type="match status" value="1"/>
</dbReference>
<dbReference type="EMBL" id="ADBJ01000026">
    <property type="protein sequence ID" value="EFA81144.1"/>
    <property type="molecule type" value="Genomic_DNA"/>
</dbReference>
<dbReference type="InterPro" id="IPR036396">
    <property type="entry name" value="Cyt_P450_sf"/>
</dbReference>
<evidence type="ECO:0000256" key="11">
    <source>
        <dbReference type="ARBA" id="ARBA00023136"/>
    </source>
</evidence>
<comment type="similarity">
    <text evidence="3 13">Belongs to the cytochrome P450 family.</text>
</comment>
<name>D3BBW1_HETP5</name>
<accession>D3BBW1</accession>
<dbReference type="GO" id="GO:0016020">
    <property type="term" value="C:membrane"/>
    <property type="evidence" value="ECO:0007669"/>
    <property type="project" value="UniProtKB-SubCell"/>
</dbReference>
<dbReference type="STRING" id="670386.D3BBW1"/>
<reference evidence="16 17" key="1">
    <citation type="journal article" date="2011" name="Genome Res.">
        <title>Phylogeny-wide analysis of social amoeba genomes highlights ancient origins for complex intercellular communication.</title>
        <authorList>
            <person name="Heidel A.J."/>
            <person name="Lawal H.M."/>
            <person name="Felder M."/>
            <person name="Schilde C."/>
            <person name="Helps N.R."/>
            <person name="Tunggal B."/>
            <person name="Rivero F."/>
            <person name="John U."/>
            <person name="Schleicher M."/>
            <person name="Eichinger L."/>
            <person name="Platzer M."/>
            <person name="Noegel A.A."/>
            <person name="Schaap P."/>
            <person name="Gloeckner G."/>
        </authorList>
    </citation>
    <scope>NUCLEOTIDE SEQUENCE [LARGE SCALE GENOMIC DNA]</scope>
    <source>
        <strain evidence="17">ATCC 26659 / Pp 5 / PN500</strain>
    </source>
</reference>
<comment type="subcellular location">
    <subcellularLocation>
        <location evidence="2">Membrane</location>
        <topology evidence="2">Single-pass membrane protein</topology>
    </subcellularLocation>
</comment>
<protein>
    <recommendedName>
        <fullName evidence="18">Cytochrome P450</fullName>
    </recommendedName>
</protein>
<feature type="compositionally biased region" description="Low complexity" evidence="14">
    <location>
        <begin position="541"/>
        <end position="553"/>
    </location>
</feature>
<evidence type="ECO:0000256" key="10">
    <source>
        <dbReference type="ARBA" id="ARBA00023033"/>
    </source>
</evidence>
<dbReference type="RefSeq" id="XP_020433262.1">
    <property type="nucleotide sequence ID" value="XM_020576850.1"/>
</dbReference>
<keyword evidence="7" id="KW-1133">Transmembrane helix</keyword>
<comment type="cofactor">
    <cofactor evidence="1 12">
        <name>heme</name>
        <dbReference type="ChEBI" id="CHEBI:30413"/>
    </cofactor>
</comment>
<evidence type="ECO:0000256" key="3">
    <source>
        <dbReference type="ARBA" id="ARBA00010617"/>
    </source>
</evidence>
<keyword evidence="17" id="KW-1185">Reference proteome</keyword>
<dbReference type="OMA" id="FTMRPHP"/>
<dbReference type="FunFam" id="1.10.630.10:FF:000068">
    <property type="entry name" value="Probable cytochrome P450 508A2"/>
    <property type="match status" value="1"/>
</dbReference>
<dbReference type="AlphaFoldDB" id="D3BBW1"/>
<evidence type="ECO:0000256" key="2">
    <source>
        <dbReference type="ARBA" id="ARBA00004167"/>
    </source>
</evidence>
<evidence type="ECO:0000313" key="16">
    <source>
        <dbReference type="EMBL" id="EFA81144.1"/>
    </source>
</evidence>
<dbReference type="Gene3D" id="1.10.630.10">
    <property type="entry name" value="Cytochrome P450"/>
    <property type="match status" value="1"/>
</dbReference>
<dbReference type="GO" id="GO:0020037">
    <property type="term" value="F:heme binding"/>
    <property type="evidence" value="ECO:0007669"/>
    <property type="project" value="InterPro"/>
</dbReference>
<evidence type="ECO:0000256" key="5">
    <source>
        <dbReference type="ARBA" id="ARBA00022692"/>
    </source>
</evidence>
<dbReference type="InterPro" id="IPR002401">
    <property type="entry name" value="Cyt_P450_E_grp-I"/>
</dbReference>
<evidence type="ECO:0000256" key="6">
    <source>
        <dbReference type="ARBA" id="ARBA00022723"/>
    </source>
</evidence>
<comment type="caution">
    <text evidence="16">The sequence shown here is derived from an EMBL/GenBank/DDBJ whole genome shotgun (WGS) entry which is preliminary data.</text>
</comment>
<feature type="binding site" description="axial binding residue" evidence="12">
    <location>
        <position position="429"/>
    </location>
    <ligand>
        <name>heme</name>
        <dbReference type="ChEBI" id="CHEBI:30413"/>
    </ligand>
    <ligandPart>
        <name>Fe</name>
        <dbReference type="ChEBI" id="CHEBI:18248"/>
    </ligandPart>
</feature>
<evidence type="ECO:0000256" key="7">
    <source>
        <dbReference type="ARBA" id="ARBA00022989"/>
    </source>
</evidence>
<dbReference type="Proteomes" id="UP000001396">
    <property type="component" value="Unassembled WGS sequence"/>
</dbReference>
<keyword evidence="10 13" id="KW-0503">Monooxygenase</keyword>
<evidence type="ECO:0000256" key="8">
    <source>
        <dbReference type="ARBA" id="ARBA00023002"/>
    </source>
</evidence>
<keyword evidence="5" id="KW-0812">Transmembrane</keyword>
<evidence type="ECO:0000256" key="13">
    <source>
        <dbReference type="RuleBase" id="RU000461"/>
    </source>
</evidence>
<dbReference type="InterPro" id="IPR017972">
    <property type="entry name" value="Cyt_P450_CS"/>
</dbReference>
<dbReference type="InterPro" id="IPR001128">
    <property type="entry name" value="Cyt_P450"/>
</dbReference>
<evidence type="ECO:0000256" key="4">
    <source>
        <dbReference type="ARBA" id="ARBA00022617"/>
    </source>
</evidence>
<evidence type="ECO:0000256" key="9">
    <source>
        <dbReference type="ARBA" id="ARBA00023004"/>
    </source>
</evidence>
<dbReference type="PRINTS" id="PR00385">
    <property type="entry name" value="P450"/>
</dbReference>
<gene>
    <name evidence="16" type="primary">GP138_ps1</name>
    <name evidence="16" type="ORF">PPL_05981</name>
</gene>
<sequence length="679" mass="77334">MNIFIFILFVFLLYVIKSFIDKNKKFSNNDPIGNKIEWPILGSIHKISKLPHRKLNDMSMTLGDGRMFRVWLGDRYTIVVTDPVIIKEIWSKNFMNFTNRYHTDTAKLLSGNYTNLATSDYETWKPMRALVSSSFTKTKIRTMTTLIESQSRHLIETMKEFQRSNQVFYPERYCKKFAMNVVLGIAFSKSIPDEEDVNVGIMAQLIEPFNMMLKAMGHGSIINFVTILKPLLYVKSYLVLREIEKCRAYIKTIYDEHLIDFDAENPRDLFDIVIAECKDSVDRILRVSIDLLLAGSDTSASTIEWFMLFMINHPEVQEKVAKELKELNTNEVNLSHKPNAPYTNAVIKEVLRIRPTAPMGLNRSNNEDTEICGYFIPKETQLLMNIYSVHHNPKYWPNPEQFNPDRFLEPENVNNHETWIPFGVGPRNCVGLNLAIEEIFVATTNIILNFKLSSASGTPINDEEIYVIYRNGLATTTANQTFLKSSSHCYSNDVTCLFNKSNSNNSAGGSVAYYHKFVQSQSTGRKRHSGYKINELKSELSSSTSSSSSSSSSNKRNNKQHSLESLNKFDQTLSEPISNKDENGNTIVKSILYNNKTVTGPFNELSPKFQGTLPIDGRTNASFLHNLDYHLYQCVDGRQSTGSTVAVAPEADCRRIGLQRTAASSRRESPVPDVRCHHR</sequence>
<dbReference type="PROSITE" id="PS00086">
    <property type="entry name" value="CYTOCHROME_P450"/>
    <property type="match status" value="1"/>
</dbReference>
<dbReference type="FunCoup" id="D3BBW1">
    <property type="interactions" value="13"/>
</dbReference>
<evidence type="ECO:0000313" key="17">
    <source>
        <dbReference type="Proteomes" id="UP000001396"/>
    </source>
</evidence>
<keyword evidence="15" id="KW-0732">Signal</keyword>
<dbReference type="GO" id="GO:0016705">
    <property type="term" value="F:oxidoreductase activity, acting on paired donors, with incorporation or reduction of molecular oxygen"/>
    <property type="evidence" value="ECO:0007669"/>
    <property type="project" value="InterPro"/>
</dbReference>
<dbReference type="CDD" id="cd20617">
    <property type="entry name" value="CYP1_2-like"/>
    <property type="match status" value="1"/>
</dbReference>
<evidence type="ECO:0000256" key="12">
    <source>
        <dbReference type="PIRSR" id="PIRSR602401-1"/>
    </source>
</evidence>
<proteinExistence type="inferred from homology"/>
<dbReference type="Pfam" id="PF00067">
    <property type="entry name" value="p450"/>
    <property type="match status" value="1"/>
</dbReference>
<evidence type="ECO:0000256" key="1">
    <source>
        <dbReference type="ARBA" id="ARBA00001971"/>
    </source>
</evidence>
<keyword evidence="4 12" id="KW-0349">Heme</keyword>
<evidence type="ECO:0008006" key="18">
    <source>
        <dbReference type="Google" id="ProtNLM"/>
    </source>
</evidence>
<keyword evidence="6 12" id="KW-0479">Metal-binding</keyword>
<feature type="region of interest" description="Disordered" evidence="14">
    <location>
        <begin position="537"/>
        <end position="562"/>
    </location>
</feature>
<keyword evidence="8 13" id="KW-0560">Oxidoreductase</keyword>
<keyword evidence="11" id="KW-0472">Membrane</keyword>
<keyword evidence="9 12" id="KW-0408">Iron</keyword>